<evidence type="ECO:0000313" key="13">
    <source>
        <dbReference type="Proteomes" id="UP000183900"/>
    </source>
</evidence>
<feature type="domain" description="GS catalytic" evidence="11">
    <location>
        <begin position="131"/>
        <end position="461"/>
    </location>
</feature>
<proteinExistence type="inferred from homology"/>
<evidence type="ECO:0000313" key="12">
    <source>
        <dbReference type="EMBL" id="CUA94516.1"/>
    </source>
</evidence>
<dbReference type="Gene3D" id="3.30.590.10">
    <property type="entry name" value="Glutamine synthetase/guanido kinase, catalytic domain"/>
    <property type="match status" value="1"/>
</dbReference>
<dbReference type="PROSITE" id="PS51986">
    <property type="entry name" value="GS_BETA_GRASP"/>
    <property type="match status" value="1"/>
</dbReference>
<reference evidence="13" key="1">
    <citation type="submission" date="2015-08" db="EMBL/GenBank/DDBJ databases">
        <authorList>
            <person name="Varghese N."/>
        </authorList>
    </citation>
    <scope>NUCLEOTIDE SEQUENCE [LARGE SCALE GENOMIC DNA]</scope>
    <source>
        <strain evidence="13">DSM 23407</strain>
    </source>
</reference>
<dbReference type="AlphaFoldDB" id="A0A0K6HUJ0"/>
<evidence type="ECO:0000256" key="4">
    <source>
        <dbReference type="ARBA" id="ARBA00022741"/>
    </source>
</evidence>
<protein>
    <submittedName>
        <fullName evidence="12">Glutamate--putrescine ligase</fullName>
    </submittedName>
</protein>
<dbReference type="InterPro" id="IPR027303">
    <property type="entry name" value="Gln_synth_gly_rich_site"/>
</dbReference>
<evidence type="ECO:0000256" key="7">
    <source>
        <dbReference type="ARBA" id="ARBA00023231"/>
    </source>
</evidence>
<evidence type="ECO:0000256" key="1">
    <source>
        <dbReference type="ARBA" id="ARBA00001946"/>
    </source>
</evidence>
<dbReference type="GO" id="GO:0006598">
    <property type="term" value="P:polyamine catabolic process"/>
    <property type="evidence" value="ECO:0007669"/>
    <property type="project" value="TreeGrafter"/>
</dbReference>
<dbReference type="Gene3D" id="3.10.20.70">
    <property type="entry name" value="Glutamine synthetase, N-terminal domain"/>
    <property type="match status" value="1"/>
</dbReference>
<dbReference type="OrthoDB" id="9807095at2"/>
<keyword evidence="4" id="KW-0547">Nucleotide-binding</keyword>
<name>A0A0K6HUJ0_9HYPH</name>
<dbReference type="SMART" id="SM01230">
    <property type="entry name" value="Gln-synt_C"/>
    <property type="match status" value="1"/>
</dbReference>
<dbReference type="GO" id="GO:0006542">
    <property type="term" value="P:glutamine biosynthetic process"/>
    <property type="evidence" value="ECO:0007669"/>
    <property type="project" value="InterPro"/>
</dbReference>
<keyword evidence="13" id="KW-1185">Reference proteome</keyword>
<evidence type="ECO:0000256" key="5">
    <source>
        <dbReference type="ARBA" id="ARBA00022840"/>
    </source>
</evidence>
<comment type="function">
    <text evidence="2">Catalyzes the ATP-dependent biosynthesis of glutamine from glutamate and ammonia.</text>
</comment>
<dbReference type="InterPro" id="IPR008147">
    <property type="entry name" value="Gln_synt_N"/>
</dbReference>
<evidence type="ECO:0000256" key="6">
    <source>
        <dbReference type="ARBA" id="ARBA00022842"/>
    </source>
</evidence>
<comment type="similarity">
    <text evidence="8 9">Belongs to the glutamine synthetase family.</text>
</comment>
<comment type="cofactor">
    <cofactor evidence="1">
        <name>Mg(2+)</name>
        <dbReference type="ChEBI" id="CHEBI:18420"/>
    </cofactor>
</comment>
<dbReference type="InterPro" id="IPR008146">
    <property type="entry name" value="Gln_synth_cat_dom"/>
</dbReference>
<organism evidence="12 13">
    <name type="scientific">Pannonibacter indicus</name>
    <dbReference type="NCBI Taxonomy" id="466044"/>
    <lineage>
        <taxon>Bacteria</taxon>
        <taxon>Pseudomonadati</taxon>
        <taxon>Pseudomonadota</taxon>
        <taxon>Alphaproteobacteria</taxon>
        <taxon>Hyphomicrobiales</taxon>
        <taxon>Stappiaceae</taxon>
        <taxon>Pannonibacter</taxon>
    </lineage>
</organism>
<evidence type="ECO:0000259" key="11">
    <source>
        <dbReference type="PROSITE" id="PS51987"/>
    </source>
</evidence>
<evidence type="ECO:0000256" key="2">
    <source>
        <dbReference type="ARBA" id="ARBA00003117"/>
    </source>
</evidence>
<dbReference type="PROSITE" id="PS00181">
    <property type="entry name" value="GLNA_ATP"/>
    <property type="match status" value="1"/>
</dbReference>
<dbReference type="Pfam" id="PF00120">
    <property type="entry name" value="Gln-synt_C"/>
    <property type="match status" value="1"/>
</dbReference>
<keyword evidence="5" id="KW-0067">ATP-binding</keyword>
<evidence type="ECO:0000256" key="9">
    <source>
        <dbReference type="RuleBase" id="RU000384"/>
    </source>
</evidence>
<accession>A0A0K6HUJ0</accession>
<evidence type="ECO:0000259" key="10">
    <source>
        <dbReference type="PROSITE" id="PS51986"/>
    </source>
</evidence>
<dbReference type="PROSITE" id="PS51987">
    <property type="entry name" value="GS_CATALYTIC"/>
    <property type="match status" value="1"/>
</dbReference>
<dbReference type="InterPro" id="IPR014746">
    <property type="entry name" value="Gln_synth/guanido_kin_cat_dom"/>
</dbReference>
<keyword evidence="3 12" id="KW-0436">Ligase</keyword>
<dbReference type="GO" id="GO:0004356">
    <property type="term" value="F:glutamine synthetase activity"/>
    <property type="evidence" value="ECO:0007669"/>
    <property type="project" value="InterPro"/>
</dbReference>
<dbReference type="RefSeq" id="WP_055455020.1">
    <property type="nucleotide sequence ID" value="NZ_CYHE01000003.1"/>
</dbReference>
<keyword evidence="7" id="KW-0535">Nitrogen fixation</keyword>
<keyword evidence="6" id="KW-0460">Magnesium</keyword>
<dbReference type="Proteomes" id="UP000183900">
    <property type="component" value="Unassembled WGS sequence"/>
</dbReference>
<dbReference type="GO" id="GO:0005524">
    <property type="term" value="F:ATP binding"/>
    <property type="evidence" value="ECO:0007669"/>
    <property type="project" value="UniProtKB-KW"/>
</dbReference>
<dbReference type="EMBL" id="CYHE01000003">
    <property type="protein sequence ID" value="CUA94516.1"/>
    <property type="molecule type" value="Genomic_DNA"/>
</dbReference>
<gene>
    <name evidence="12" type="ORF">Ga0061067_103204</name>
</gene>
<evidence type="ECO:0000256" key="8">
    <source>
        <dbReference type="PROSITE-ProRule" id="PRU01330"/>
    </source>
</evidence>
<sequence length="461" mass="51378">MHTIPRQTWVRPEDEGWEEVLERFLAEHPDIDTFEVILPDTNGVLRGKWLPGTAIRKVFEEGVALPFALFGVDVWGREVEETGLHIETGDMDGVCWPIARTLTLVPWTARKTAQVLMHMYDREGKPFLIDPRHVLDRMNGKLASHGLSATAAFELEFYLFEESEGDWSGPPKPVFATHLGPARQNMYALSDLESLMTLVDEIRRGAEMQDIPADAAVSEAAPGQFELNLHHRRDALMAADDAVLLRRLVAGVARKHNLKASFMAKPFVDWPGNGMHVHVSLENELGNIFADPVEGETRLQHAIAGLLDTMPQSLLLYISTFNGFRRMQPGSYAPTSICWGYDNRSVALRVPASKPAASRIEHRIAGADANPYLVLTGVISGMLDGISAGVMPPPPVEGNAYEKGYKRLTPWMDEAIDAFEASARMKEAVGHHMHKVLTDIKREELNAFGREISSLERQTYL</sequence>
<dbReference type="SUPFAM" id="SSF54368">
    <property type="entry name" value="Glutamine synthetase, N-terminal domain"/>
    <property type="match status" value="1"/>
</dbReference>
<evidence type="ECO:0000256" key="3">
    <source>
        <dbReference type="ARBA" id="ARBA00022598"/>
    </source>
</evidence>
<dbReference type="InterPro" id="IPR036651">
    <property type="entry name" value="Gln_synt_N_sf"/>
</dbReference>
<dbReference type="PANTHER" id="PTHR43785">
    <property type="entry name" value="GAMMA-GLUTAMYLPUTRESCINE SYNTHETASE"/>
    <property type="match status" value="1"/>
</dbReference>
<dbReference type="SUPFAM" id="SSF55931">
    <property type="entry name" value="Glutamine synthetase/guanido kinase"/>
    <property type="match status" value="1"/>
</dbReference>
<dbReference type="PANTHER" id="PTHR43785:SF12">
    <property type="entry name" value="TYPE-1 GLUTAMINE SYNTHETASE 2"/>
    <property type="match status" value="1"/>
</dbReference>
<feature type="domain" description="GS beta-grasp" evidence="10">
    <location>
        <begin position="29"/>
        <end position="124"/>
    </location>
</feature>